<sequence>MKSCYVIKKIYKYEQVYKKLHKCINIGINNKSTLHSNNCAHKFLINQVRKINNKFVLHTNKRTSVKHLTINSYPSFQNGIYCIYKAFRNNSGIDNTAERVSIKCSDWYHSKGEEKKEKIKEEKEDATNKINKEEKEEATNKINKEEKEEATNRINKEEKEETTNRINKEEKEEATNRINKEEKEETTNRINKEEKEETTNRINKEEKEETTNRINKEEKEETTNRINKEEKEETTNRINKEEKEETTNRINKKEKKTDPLFNDLNRISLLSSHHPMKISIISNKMRRIKFRSFTQIAVSIKKDKCIKFSRLSLSELLNFINKNLSQDNDIKTWNNIFVQVDKLISKKTKNEQHKREINSFFEKLKNIDYYVLLYNLKNVDECTKNNILNSLFFECFVLCLRRRDITYSYEKDNKIHDMVEESIEGGNEKGDDINLEKKNESKVKSYMKNLKTFLSITSSRRNVKEQTMNMRNDEKGNKEKERSLSFTKSCEEKRLEFLHTLEKVEKDENNMSMPVSIGLDEDSPHKFHSHNTCDRDITKKERREVDVVTAKGTNDTVNVSTKRAKNVKMIKRWFNLLTYFSNKCENMLILKEYLNKIFRQNIDELIHLNYFSKTVHHLTNQINSKSVHAIILTYEQKLCYMKPYDFSYSLIILLRFLILNHNLFNSIINYAIDNPLSKFQNEKFFIRFIKSVDNYPLIYPSNINYNNTEFFQANMNDLYNFTFSIFIKKLSTHLKYYSINNLLFLSECLSKVIFMPNTQNQTLHIFINKLRYYIDDSIDLLSVDNFMLIRLFRIYSFFSFVPEMEVFVDNTPKKNTRGSRKCITNPNVLGLSHEQIKAPDLRICSNNVSDVSVRGLAGRSSIDITNQTSDKLEKGEDIRGKVINEPNKVEMNGCTGTRSVCKEEMAKSRKSLEEIRVKGEDGEMGEQINGAVDEPLNNVTEELPIHKRDASLKKEQCGKDGEKMTNINECRKSIMKENQCSGGKKILKHKTDESTEEKSKKKSLCFNMNEKKVINYYYEKSEESDSFHINHFLTSYDIYQVKGSRYKINKYLLNYNMNHEQNKKYRKNKLLLKNIVLSLCSHIDKNLEEIAKELRKMKNECGGIRKQCTDATYASLDLSQVNMEKDNLIEEIKRMNEKNEVSKRNDDDSAENFTVKEKSANSELYNSYLIFYDIKILSEIVKFTHFSINTNKYTYELIKSIKKRLEEIITICNIKDDVNNEKAKKKKKKKKNEEQAKIQNITTFQLYNFYCACKNFSPSFLFGFFDILLKLTPKINVIDIDKCGDIFNKKNIYKMEYLKFFEKIMNKNITIPFIVSLLHLLKIIISSNLFLSNNLLHEHVSTMVQYSYYVLLYYCYNKNKRKHVKNVDVLGNTIKEIYADDDMMINAETLFENPLYDSTTGKELLSTATNEDINNEGKDSTYSYNYDNFSSSAVDEYTYAYRNYDHYDQAVAEKPSSSHFEAYENNKSVKQNVHVVENKTVAHSSTYEEANVNDKLLYERNYNDNGCIRTGNWMHSISNENMLMGNSGMNREKEKMKIVDTNEYIDFNDNNHSIFDDRSDCSAISNIMKFNKNSKKLCIFEDLYLDDICNIYLCLSTSLYFLNRTEEKSNEIKHLIYLENKFLKLVSKERYMKYLSDNFIFFLFKAPSTCKLEQVFDNIIPSLKIINRMRSKTSEILSSFTHSVNMKFLSLPAATAFFICKIKLSMASSSTRQINIVRMENTKKLFGILIDDYKLLSKCIEELFINKRKGVDAPVGSGGRAGTDDYVDHYGDTGASAGTGADGYIHDDNIEMSGSHQRETQRSMKNSGTEKNNKFSHFNKKRKKFSYLPYLISNKSTINQNVYFKTLIGDMFFGIHEVKTLYDLQNTLLKTVKHLEMSQINLNVNYKITQITPIHNDMLSYLSELANVVKECLYIIFLSQPYIHKSPKKYTTKSLVNYFINKCKFVKDYNVFDDCNNKSINDLKSNKYMTNEICS</sequence>
<accession>A0ACB9Y6Y6</accession>
<comment type="caution">
    <text evidence="1">The sequence shown here is derived from an EMBL/GenBank/DDBJ whole genome shotgun (WGS) entry which is preliminary data.</text>
</comment>
<proteinExistence type="predicted"/>
<keyword evidence="2" id="KW-1185">Reference proteome</keyword>
<evidence type="ECO:0000313" key="1">
    <source>
        <dbReference type="EMBL" id="KAI4837450.1"/>
    </source>
</evidence>
<evidence type="ECO:0000313" key="2">
    <source>
        <dbReference type="Proteomes" id="UP001056978"/>
    </source>
</evidence>
<organism evidence="1 2">
    <name type="scientific">Plasmodium brasilianum</name>
    <dbReference type="NCBI Taxonomy" id="5824"/>
    <lineage>
        <taxon>Eukaryota</taxon>
        <taxon>Sar</taxon>
        <taxon>Alveolata</taxon>
        <taxon>Apicomplexa</taxon>
        <taxon>Aconoidasida</taxon>
        <taxon>Haemosporida</taxon>
        <taxon>Plasmodiidae</taxon>
        <taxon>Plasmodium</taxon>
        <taxon>Plasmodium (Plasmodium)</taxon>
    </lineage>
</organism>
<dbReference type="Proteomes" id="UP001056978">
    <property type="component" value="Chromosome 11"/>
</dbReference>
<reference evidence="1" key="1">
    <citation type="submission" date="2022-06" db="EMBL/GenBank/DDBJ databases">
        <title>The First Complete Genome of the Simian Malaria Parasite Plasmodium brasilianum.</title>
        <authorList>
            <person name="Bajic M."/>
            <person name="Ravishankar S."/>
        </authorList>
    </citation>
    <scope>NUCLEOTIDE SEQUENCE</scope>
    <source>
        <strain evidence="1">Bolivian I</strain>
    </source>
</reference>
<protein>
    <submittedName>
        <fullName evidence="1">Uncharacterized protein</fullName>
    </submittedName>
</protein>
<name>A0ACB9Y6Y6_PLABR</name>
<gene>
    <name evidence="1" type="ORF">MKS88_003924</name>
</gene>
<dbReference type="EMBL" id="CM043779">
    <property type="protein sequence ID" value="KAI4837450.1"/>
    <property type="molecule type" value="Genomic_DNA"/>
</dbReference>